<accession>A0A1B8B364</accession>
<dbReference type="InterPro" id="IPR000330">
    <property type="entry name" value="SNF2_N"/>
</dbReference>
<evidence type="ECO:0000256" key="3">
    <source>
        <dbReference type="ARBA" id="ARBA00022840"/>
    </source>
</evidence>
<keyword evidence="8" id="KW-1185">Reference proteome</keyword>
<dbReference type="GO" id="GO:0016787">
    <property type="term" value="F:hydrolase activity"/>
    <property type="evidence" value="ECO:0007669"/>
    <property type="project" value="UniProtKB-KW"/>
</dbReference>
<evidence type="ECO:0000313" key="8">
    <source>
        <dbReference type="Proteomes" id="UP000091967"/>
    </source>
</evidence>
<comment type="caution">
    <text evidence="7">The sequence shown here is derived from an EMBL/GenBank/DDBJ whole genome shotgun (WGS) entry which is preliminary data.</text>
</comment>
<keyword evidence="2" id="KW-0378">Hydrolase</keyword>
<evidence type="ECO:0000313" key="7">
    <source>
        <dbReference type="EMBL" id="OBS27179.1"/>
    </source>
</evidence>
<feature type="domain" description="Helicase ATP-binding" evidence="5">
    <location>
        <begin position="147"/>
        <end position="350"/>
    </location>
</feature>
<dbReference type="Gene3D" id="3.40.50.10810">
    <property type="entry name" value="Tandem AAA-ATPase domain"/>
    <property type="match status" value="1"/>
</dbReference>
<evidence type="ECO:0000256" key="4">
    <source>
        <dbReference type="SAM" id="MobiDB-lite"/>
    </source>
</evidence>
<dbReference type="STRING" id="36050.A0A1B8B364"/>
<feature type="domain" description="Helicase C-terminal" evidence="6">
    <location>
        <begin position="661"/>
        <end position="815"/>
    </location>
</feature>
<sequence length="944" mass="107678">MTPDELWEELDRNYFVPILDKLDRKIEEAESALPLINPADSIDRKAIGPVMFNSVAERKKRPKGPGGPIPKATKTPNHMLSTNSRLQVWNGERSCHIADFFASDDWVTQHQTTTSSEPLSIDLEFPKLKEGHELKPWQEIGAAKMAKSCNLHLGGLIIGDETGLGKSLMALVAALHQRNQMLPECGPVCVVTRPGCVVQWWDEIDRHFSEETRPKAIIVDRAAIPFMKIMEYDVIIVSNGFLQQRFKDIQTQRLWCETVKTSGIQEAEELFPKYHHKKIHMPLHSPQYRWLNRLFPVLIVDEAHDARNPESIYHQAIRELPYHNAFLLTATPIFNTWRDIGGILLFLPGSPFKSVDDFRRVFAIPPSLQGQVGRKGPEGPFIRLLQHLVSGAVLARPNSVSDLPPVHKHYIMVKDSMPRVVDLMILSQTSTATDLIWGNAAFASYHPGREGQLQRGIRLLRAAQQISNHQMLLNPHETYEKGKKERAEIYSNFEKITKKHIKKWQAQNSEHTLDSTHVDGLTAVQYESFKRWFIPHAYFPELSQETFKRISHSRSRKIPGGSKVINLRSKQPPTDEDLEMAQQAMIDDEGFNYAQDKEDPDFDPDNPNHDVNDEGYLTDTSDTDGHHAKRKRQSNPKAKQVWEDTMKRMSIEELSSPKIEAITRLLAEIQSSYPSEKIIVTSASVQFLDILCEYLSRQAPELTMVQFDGRITSMEKRTEIANQFNSEDSGINLLLLSAACGGTGLNLHGGSHVIITERFWTPGLEKQVIGRASRMPQKREVHVYFVHIESAVDKLVGDLLNKKKDVEHPLERAFRRADDMQYVEGSLPTHKELGEKMTGYDTANKELLQARKEAKKEAKKTAKNAEEDAESSKKKADVMEDESALVDAQLRREMRDFCGLSDDDDEDEDREEYDGEEGDEDDEDDEEDEFSKEGEKQLKYWPRL</sequence>
<evidence type="ECO:0000259" key="6">
    <source>
        <dbReference type="PROSITE" id="PS51194"/>
    </source>
</evidence>
<keyword evidence="1" id="KW-0547">Nucleotide-binding</keyword>
<dbReference type="EMBL" id="LYXU01000001">
    <property type="protein sequence ID" value="OBS27179.1"/>
    <property type="molecule type" value="Genomic_DNA"/>
</dbReference>
<dbReference type="Pfam" id="PF00176">
    <property type="entry name" value="SNF2-rel_dom"/>
    <property type="match status" value="1"/>
</dbReference>
<keyword evidence="3" id="KW-0067">ATP-binding</keyword>
<feature type="region of interest" description="Disordered" evidence="4">
    <location>
        <begin position="55"/>
        <end position="78"/>
    </location>
</feature>
<feature type="compositionally biased region" description="Acidic residues" evidence="4">
    <location>
        <begin position="901"/>
        <end position="930"/>
    </location>
</feature>
<dbReference type="PANTHER" id="PTHR10799">
    <property type="entry name" value="SNF2/RAD54 HELICASE FAMILY"/>
    <property type="match status" value="1"/>
</dbReference>
<protein>
    <recommendedName>
        <fullName evidence="9">Helicase ATP-binding domain-containing protein</fullName>
    </recommendedName>
</protein>
<dbReference type="PROSITE" id="PS51194">
    <property type="entry name" value="HELICASE_CTER"/>
    <property type="match status" value="1"/>
</dbReference>
<dbReference type="InterPro" id="IPR038718">
    <property type="entry name" value="SNF2-like_sf"/>
</dbReference>
<evidence type="ECO:0008006" key="9">
    <source>
        <dbReference type="Google" id="ProtNLM"/>
    </source>
</evidence>
<feature type="region of interest" description="Disordered" evidence="4">
    <location>
        <begin position="852"/>
        <end position="944"/>
    </location>
</feature>
<dbReference type="InterPro" id="IPR049730">
    <property type="entry name" value="SNF2/RAD54-like_C"/>
</dbReference>
<feature type="compositionally biased region" description="Basic and acidic residues" evidence="4">
    <location>
        <begin position="852"/>
        <end position="878"/>
    </location>
</feature>
<dbReference type="GO" id="GO:0005524">
    <property type="term" value="F:ATP binding"/>
    <property type="evidence" value="ECO:0007669"/>
    <property type="project" value="InterPro"/>
</dbReference>
<dbReference type="PROSITE" id="PS51192">
    <property type="entry name" value="HELICASE_ATP_BIND_1"/>
    <property type="match status" value="1"/>
</dbReference>
<dbReference type="Proteomes" id="UP000091967">
    <property type="component" value="Unassembled WGS sequence"/>
</dbReference>
<dbReference type="CDD" id="cd18793">
    <property type="entry name" value="SF2_C_SNF"/>
    <property type="match status" value="1"/>
</dbReference>
<dbReference type="SMART" id="SM00487">
    <property type="entry name" value="DEXDc"/>
    <property type="match status" value="1"/>
</dbReference>
<dbReference type="InterPro" id="IPR001650">
    <property type="entry name" value="Helicase_C-like"/>
</dbReference>
<proteinExistence type="predicted"/>
<evidence type="ECO:0000256" key="2">
    <source>
        <dbReference type="ARBA" id="ARBA00022801"/>
    </source>
</evidence>
<reference evidence="7 8" key="1">
    <citation type="submission" date="2016-06" db="EMBL/GenBank/DDBJ databases">
        <title>Living apart together: crosstalk between the core and supernumerary genomes in a fungal plant pathogen.</title>
        <authorList>
            <person name="Vanheule A."/>
            <person name="Audenaert K."/>
            <person name="Warris S."/>
            <person name="Van De Geest H."/>
            <person name="Schijlen E."/>
            <person name="Hofte M."/>
            <person name="De Saeger S."/>
            <person name="Haesaert G."/>
            <person name="Waalwijk C."/>
            <person name="Van Der Lee T."/>
        </authorList>
    </citation>
    <scope>NUCLEOTIDE SEQUENCE [LARGE SCALE GENOMIC DNA]</scope>
    <source>
        <strain evidence="7 8">2516</strain>
    </source>
</reference>
<name>A0A1B8B364_FUSPO</name>
<dbReference type="InterPro" id="IPR014001">
    <property type="entry name" value="Helicase_ATP-bd"/>
</dbReference>
<dbReference type="AlphaFoldDB" id="A0A1B8B364"/>
<dbReference type="Pfam" id="PF00271">
    <property type="entry name" value="Helicase_C"/>
    <property type="match status" value="1"/>
</dbReference>
<dbReference type="Gene3D" id="3.40.50.300">
    <property type="entry name" value="P-loop containing nucleotide triphosphate hydrolases"/>
    <property type="match status" value="1"/>
</dbReference>
<dbReference type="InterPro" id="IPR027417">
    <property type="entry name" value="P-loop_NTPase"/>
</dbReference>
<evidence type="ECO:0000259" key="5">
    <source>
        <dbReference type="PROSITE" id="PS51192"/>
    </source>
</evidence>
<evidence type="ECO:0000256" key="1">
    <source>
        <dbReference type="ARBA" id="ARBA00022741"/>
    </source>
</evidence>
<organism evidence="7 8">
    <name type="scientific">Fusarium poae</name>
    <dbReference type="NCBI Taxonomy" id="36050"/>
    <lineage>
        <taxon>Eukaryota</taxon>
        <taxon>Fungi</taxon>
        <taxon>Dikarya</taxon>
        <taxon>Ascomycota</taxon>
        <taxon>Pezizomycotina</taxon>
        <taxon>Sordariomycetes</taxon>
        <taxon>Hypocreomycetidae</taxon>
        <taxon>Hypocreales</taxon>
        <taxon>Nectriaceae</taxon>
        <taxon>Fusarium</taxon>
    </lineage>
</organism>
<dbReference type="SMART" id="SM00490">
    <property type="entry name" value="HELICc"/>
    <property type="match status" value="1"/>
</dbReference>
<dbReference type="SUPFAM" id="SSF52540">
    <property type="entry name" value="P-loop containing nucleoside triphosphate hydrolases"/>
    <property type="match status" value="2"/>
</dbReference>
<feature type="region of interest" description="Disordered" evidence="4">
    <location>
        <begin position="593"/>
        <end position="641"/>
    </location>
</feature>
<gene>
    <name evidence="7" type="ORF">FPOA_01120</name>
</gene>